<accession>A0A7I9YGV3</accession>
<name>A0A7I9YGV3_MYCAL</name>
<evidence type="ECO:0000313" key="2">
    <source>
        <dbReference type="Proteomes" id="UP000465305"/>
    </source>
</evidence>
<gene>
    <name evidence="1" type="ORF">MALGJ_44280</name>
</gene>
<evidence type="ECO:0000313" key="1">
    <source>
        <dbReference type="EMBL" id="GFG87752.1"/>
    </source>
</evidence>
<protein>
    <submittedName>
        <fullName evidence="1">Uncharacterized protein</fullName>
    </submittedName>
</protein>
<comment type="caution">
    <text evidence="1">The sequence shown here is derived from an EMBL/GenBank/DDBJ whole genome shotgun (WGS) entry which is preliminary data.</text>
</comment>
<dbReference type="Proteomes" id="UP000465305">
    <property type="component" value="Unassembled WGS sequence"/>
</dbReference>
<proteinExistence type="predicted"/>
<dbReference type="EMBL" id="BLKY01000001">
    <property type="protein sequence ID" value="GFG87752.1"/>
    <property type="molecule type" value="Genomic_DNA"/>
</dbReference>
<organism evidence="1 2">
    <name type="scientific">Mycolicibacter algericus</name>
    <name type="common">Mycobacterium algericum</name>
    <dbReference type="NCBI Taxonomy" id="1288388"/>
    <lineage>
        <taxon>Bacteria</taxon>
        <taxon>Bacillati</taxon>
        <taxon>Actinomycetota</taxon>
        <taxon>Actinomycetes</taxon>
        <taxon>Mycobacteriales</taxon>
        <taxon>Mycobacteriaceae</taxon>
        <taxon>Mycolicibacter</taxon>
    </lineage>
</organism>
<reference evidence="1 2" key="1">
    <citation type="journal article" date="2019" name="Emerg. Microbes Infect.">
        <title>Comprehensive subspecies identification of 175 nontuberculous mycobacteria species based on 7547 genomic profiles.</title>
        <authorList>
            <person name="Matsumoto Y."/>
            <person name="Kinjo T."/>
            <person name="Motooka D."/>
            <person name="Nabeya D."/>
            <person name="Jung N."/>
            <person name="Uechi K."/>
            <person name="Horii T."/>
            <person name="Iida T."/>
            <person name="Fujita J."/>
            <person name="Nakamura S."/>
        </authorList>
    </citation>
    <scope>NUCLEOTIDE SEQUENCE [LARGE SCALE GENOMIC DNA]</scope>
    <source>
        <strain evidence="1 2">JCM 30723</strain>
    </source>
</reference>
<sequence>MAMAASAVAVVQAATESVSRADLAVEEATAELVVRNQATAGAAVLGGMAAALP</sequence>
<dbReference type="AlphaFoldDB" id="A0A7I9YGV3"/>